<dbReference type="Gene3D" id="1.10.260.40">
    <property type="entry name" value="lambda repressor-like DNA-binding domains"/>
    <property type="match status" value="1"/>
</dbReference>
<keyword evidence="2" id="KW-1185">Reference proteome</keyword>
<organism evidence="1 2">
    <name type="scientific">Marinimicrobium koreense</name>
    <dbReference type="NCBI Taxonomy" id="306545"/>
    <lineage>
        <taxon>Bacteria</taxon>
        <taxon>Pseudomonadati</taxon>
        <taxon>Pseudomonadota</taxon>
        <taxon>Gammaproteobacteria</taxon>
        <taxon>Cellvibrionales</taxon>
        <taxon>Cellvibrionaceae</taxon>
        <taxon>Marinimicrobium</taxon>
    </lineage>
</organism>
<accession>A0A3N1NWK5</accession>
<dbReference type="EMBL" id="RJUK01000001">
    <property type="protein sequence ID" value="ROQ19861.1"/>
    <property type="molecule type" value="Genomic_DNA"/>
</dbReference>
<dbReference type="GO" id="GO:0003677">
    <property type="term" value="F:DNA binding"/>
    <property type="evidence" value="ECO:0007669"/>
    <property type="project" value="InterPro"/>
</dbReference>
<dbReference type="AlphaFoldDB" id="A0A3N1NWK5"/>
<protein>
    <recommendedName>
        <fullName evidence="3">DNA-binding protein</fullName>
    </recommendedName>
</protein>
<dbReference type="InterPro" id="IPR010982">
    <property type="entry name" value="Lambda_DNA-bd_dom_sf"/>
</dbReference>
<evidence type="ECO:0000313" key="2">
    <source>
        <dbReference type="Proteomes" id="UP000273643"/>
    </source>
</evidence>
<name>A0A3N1NWK5_9GAMM</name>
<evidence type="ECO:0008006" key="3">
    <source>
        <dbReference type="Google" id="ProtNLM"/>
    </source>
</evidence>
<evidence type="ECO:0000313" key="1">
    <source>
        <dbReference type="EMBL" id="ROQ19861.1"/>
    </source>
</evidence>
<reference evidence="1 2" key="1">
    <citation type="submission" date="2018-11" db="EMBL/GenBank/DDBJ databases">
        <title>Genomic Encyclopedia of Type Strains, Phase IV (KMG-IV): sequencing the most valuable type-strain genomes for metagenomic binning, comparative biology and taxonomic classification.</title>
        <authorList>
            <person name="Goeker M."/>
        </authorList>
    </citation>
    <scope>NUCLEOTIDE SEQUENCE [LARGE SCALE GENOMIC DNA]</scope>
    <source>
        <strain evidence="1 2">DSM 16974</strain>
    </source>
</reference>
<gene>
    <name evidence="1" type="ORF">EDC38_0452</name>
</gene>
<dbReference type="Proteomes" id="UP000273643">
    <property type="component" value="Unassembled WGS sequence"/>
</dbReference>
<comment type="caution">
    <text evidence="1">The sequence shown here is derived from an EMBL/GenBank/DDBJ whole genome shotgun (WGS) entry which is preliminary data.</text>
</comment>
<sequence length="91" mass="10451">MDDIDRFDLLFKFTDRSKKSVLEETGVDYARFVQVQRRKVALRAAELTAIASCFPEYRHWLVFGEELPEVGQISPMTKEAKERLGTQGKVG</sequence>
<proteinExistence type="predicted"/>